<dbReference type="InterPro" id="IPR027396">
    <property type="entry name" value="DsrEFH-like"/>
</dbReference>
<reference evidence="3" key="1">
    <citation type="submission" date="2020-10" db="EMBL/GenBank/DDBJ databases">
        <authorList>
            <person name="Gilroy R."/>
        </authorList>
    </citation>
    <scope>NUCLEOTIDE SEQUENCE</scope>
    <source>
        <strain evidence="3">CHK123-3438</strain>
    </source>
</reference>
<dbReference type="SUPFAM" id="SSF75169">
    <property type="entry name" value="DsrEFH-like"/>
    <property type="match status" value="1"/>
</dbReference>
<dbReference type="InterPro" id="IPR001455">
    <property type="entry name" value="TusA-like"/>
</dbReference>
<dbReference type="Gene3D" id="3.30.110.40">
    <property type="entry name" value="TusA-like domain"/>
    <property type="match status" value="1"/>
</dbReference>
<name>A0A9D1GI96_9FIRM</name>
<reference evidence="3" key="2">
    <citation type="journal article" date="2021" name="PeerJ">
        <title>Extensive microbial diversity within the chicken gut microbiome revealed by metagenomics and culture.</title>
        <authorList>
            <person name="Gilroy R."/>
            <person name="Ravi A."/>
            <person name="Getino M."/>
            <person name="Pursley I."/>
            <person name="Horton D.L."/>
            <person name="Alikhan N.F."/>
            <person name="Baker D."/>
            <person name="Gharbi K."/>
            <person name="Hall N."/>
            <person name="Watson M."/>
            <person name="Adriaenssens E.M."/>
            <person name="Foster-Nyarko E."/>
            <person name="Jarju S."/>
            <person name="Secka A."/>
            <person name="Antonio M."/>
            <person name="Oren A."/>
            <person name="Chaudhuri R.R."/>
            <person name="La Ragione R."/>
            <person name="Hildebrand F."/>
            <person name="Pallen M.J."/>
        </authorList>
    </citation>
    <scope>NUCLEOTIDE SEQUENCE</scope>
    <source>
        <strain evidence="3">CHK123-3438</strain>
    </source>
</reference>
<dbReference type="EMBL" id="DVKS01000025">
    <property type="protein sequence ID" value="HIT40754.1"/>
    <property type="molecule type" value="Genomic_DNA"/>
</dbReference>
<dbReference type="Pfam" id="PF01206">
    <property type="entry name" value="TusA"/>
    <property type="match status" value="1"/>
</dbReference>
<comment type="similarity">
    <text evidence="1">Belongs to the sulfur carrier protein TusA family.</text>
</comment>
<dbReference type="InterPro" id="IPR019870">
    <property type="entry name" value="Se_metab_YedF"/>
</dbReference>
<dbReference type="PROSITE" id="PS01148">
    <property type="entry name" value="UPF0033"/>
    <property type="match status" value="1"/>
</dbReference>
<dbReference type="SUPFAM" id="SSF64307">
    <property type="entry name" value="SirA-like"/>
    <property type="match status" value="1"/>
</dbReference>
<evidence type="ECO:0000259" key="2">
    <source>
        <dbReference type="PROSITE" id="PS01148"/>
    </source>
</evidence>
<comment type="caution">
    <text evidence="3">The sequence shown here is derived from an EMBL/GenBank/DDBJ whole genome shotgun (WGS) entry which is preliminary data.</text>
</comment>
<dbReference type="AlphaFoldDB" id="A0A9D1GI96"/>
<accession>A0A9D1GI96</accession>
<proteinExistence type="inferred from homology"/>
<dbReference type="PANTHER" id="PTHR33279">
    <property type="entry name" value="SULFUR CARRIER PROTEIN YEDF-RELATED"/>
    <property type="match status" value="1"/>
</dbReference>
<gene>
    <name evidence="3" type="primary">yedF</name>
    <name evidence="3" type="ORF">IAB60_01425</name>
</gene>
<sequence>MQLDKRGCPCPIPVVEAKKALESAEAGTWVEVLVDNAIAVQNLRKLASHKGLKAEDEKRSQQEYAVRIQAAGKALSSKESAENLAAGKRAGDEDLPELESCQMTAEPADEKSTIEKGTILAVGSDQMGQGDEKLGHMLMKSFIYAVTKQDFLPETILFFNGGARISCEGSESLEDLRELENAGCQILTCGTCLDFYGLKEKLAVGQVTNMYEIVEQMMGAKKTIRL</sequence>
<evidence type="ECO:0000256" key="1">
    <source>
        <dbReference type="ARBA" id="ARBA00008984"/>
    </source>
</evidence>
<feature type="domain" description="UPF0033" evidence="2">
    <location>
        <begin position="3"/>
        <end position="27"/>
    </location>
</feature>
<dbReference type="PANTHER" id="PTHR33279:SF6">
    <property type="entry name" value="SULFUR CARRIER PROTEIN YEDF-RELATED"/>
    <property type="match status" value="1"/>
</dbReference>
<dbReference type="InterPro" id="IPR036868">
    <property type="entry name" value="TusA-like_sf"/>
</dbReference>
<evidence type="ECO:0000313" key="3">
    <source>
        <dbReference type="EMBL" id="HIT40754.1"/>
    </source>
</evidence>
<evidence type="ECO:0000313" key="4">
    <source>
        <dbReference type="Proteomes" id="UP000886860"/>
    </source>
</evidence>
<protein>
    <submittedName>
        <fullName evidence="3">Sulfurtransferase-like selenium metabolism protein YedF</fullName>
    </submittedName>
</protein>
<organism evidence="3 4">
    <name type="scientific">Candidatus Caccovicinus merdipullorum</name>
    <dbReference type="NCBI Taxonomy" id="2840724"/>
    <lineage>
        <taxon>Bacteria</taxon>
        <taxon>Bacillati</taxon>
        <taxon>Bacillota</taxon>
        <taxon>Clostridia</taxon>
        <taxon>Eubacteriales</taxon>
        <taxon>Candidatus Caccovicinus</taxon>
    </lineage>
</organism>
<dbReference type="NCBIfam" id="TIGR03527">
    <property type="entry name" value="selenium_YedF"/>
    <property type="match status" value="1"/>
</dbReference>
<dbReference type="Proteomes" id="UP000886860">
    <property type="component" value="Unassembled WGS sequence"/>
</dbReference>